<name>A0ABS6E6Z9_9FIRM</name>
<accession>A0ABS6E6Z9</accession>
<keyword evidence="3" id="KW-1185">Reference proteome</keyword>
<evidence type="ECO:0000259" key="1">
    <source>
        <dbReference type="SMART" id="SM01043"/>
    </source>
</evidence>
<dbReference type="Pfam" id="PF03704">
    <property type="entry name" value="BTAD"/>
    <property type="match status" value="1"/>
</dbReference>
<evidence type="ECO:0000313" key="3">
    <source>
        <dbReference type="Proteomes" id="UP000749471"/>
    </source>
</evidence>
<dbReference type="InterPro" id="IPR005158">
    <property type="entry name" value="BTAD"/>
</dbReference>
<evidence type="ECO:0000313" key="2">
    <source>
        <dbReference type="EMBL" id="MBU5438691.1"/>
    </source>
</evidence>
<feature type="domain" description="Bacterial transcriptional activator" evidence="1">
    <location>
        <begin position="102"/>
        <end position="246"/>
    </location>
</feature>
<gene>
    <name evidence="2" type="ORF">KQI42_11755</name>
</gene>
<proteinExistence type="predicted"/>
<dbReference type="PANTHER" id="PTHR35807:SF2">
    <property type="entry name" value="TRANSCRIPTIONAL ACTIVATOR DOMAIN"/>
    <property type="match status" value="1"/>
</dbReference>
<dbReference type="EMBL" id="JAHLPM010000009">
    <property type="protein sequence ID" value="MBU5438691.1"/>
    <property type="molecule type" value="Genomic_DNA"/>
</dbReference>
<reference evidence="2 3" key="1">
    <citation type="submission" date="2021-06" db="EMBL/GenBank/DDBJ databases">
        <authorList>
            <person name="Sun Q."/>
            <person name="Li D."/>
        </authorList>
    </citation>
    <scope>NUCLEOTIDE SEQUENCE [LARGE SCALE GENOMIC DNA]</scope>
    <source>
        <strain evidence="2 3">MSJ-40</strain>
    </source>
</reference>
<dbReference type="PANTHER" id="PTHR35807">
    <property type="entry name" value="TRANSCRIPTIONAL REGULATOR REDD-RELATED"/>
    <property type="match status" value="1"/>
</dbReference>
<organism evidence="2 3">
    <name type="scientific">Tissierella simiarum</name>
    <dbReference type="NCBI Taxonomy" id="2841534"/>
    <lineage>
        <taxon>Bacteria</taxon>
        <taxon>Bacillati</taxon>
        <taxon>Bacillota</taxon>
        <taxon>Tissierellia</taxon>
        <taxon>Tissierellales</taxon>
        <taxon>Tissierellaceae</taxon>
        <taxon>Tissierella</taxon>
    </lineage>
</organism>
<comment type="caution">
    <text evidence="2">The sequence shown here is derived from an EMBL/GenBank/DDBJ whole genome shotgun (WGS) entry which is preliminary data.</text>
</comment>
<dbReference type="Proteomes" id="UP000749471">
    <property type="component" value="Unassembled WGS sequence"/>
</dbReference>
<protein>
    <submittedName>
        <fullName evidence="2">Bacterial transcriptional activator domain-containing protein</fullName>
    </submittedName>
</protein>
<dbReference type="SMART" id="SM01043">
    <property type="entry name" value="BTAD"/>
    <property type="match status" value="1"/>
</dbReference>
<dbReference type="InterPro" id="IPR051677">
    <property type="entry name" value="AfsR-DnrI-RedD_regulator"/>
</dbReference>
<dbReference type="RefSeq" id="WP_216519981.1">
    <property type="nucleotide sequence ID" value="NZ_JAHLPM010000009.1"/>
</dbReference>
<sequence length="344" mass="41267">MIYIYTLGDFDIRINDNSILESKNYPYRTMKLFKYFFTFKGKKILPKNIIEDLWADNNFQDHKNVLRTQISRTRKMIDLEPCYDIQYINGYYVFETKNNCILDVELFEKYIVQGNTIKEEKPDEALLLLNKGLELYKGTYLGEMDYEEWLVPIRNRYHRLYLEGLFNYIEILKQKGKNLDIVKTCEEAIHLKLYDENLHIYFIEALMEIGETRYAISHYEYITSRLYNHLGVKPSPRMRILYKKLQSQDKVLRNTINLYKVDEELEQFDEANGPLICEPYYFKFLYNLEKRNGLRNVELNKFLGVMTIENEEHLTIGEEDLRDSMNTLMEIINVNLRRGDVLSK</sequence>